<dbReference type="Proteomes" id="UP000530670">
    <property type="component" value="Unassembled WGS sequence"/>
</dbReference>
<dbReference type="OrthoDB" id="4788824at2759"/>
<accession>A0A8H5QFR7</accession>
<dbReference type="GeneID" id="59299309"/>
<name>A0A8H5QFR7_9HYPO</name>
<comment type="caution">
    <text evidence="1">The sequence shown here is derived from an EMBL/GenBank/DDBJ whole genome shotgun (WGS) entry which is preliminary data.</text>
</comment>
<evidence type="ECO:0000313" key="2">
    <source>
        <dbReference type="Proteomes" id="UP000530670"/>
    </source>
</evidence>
<keyword evidence="2" id="KW-1185">Reference proteome</keyword>
<proteinExistence type="predicted"/>
<dbReference type="EMBL" id="JAAQRI010000488">
    <property type="protein sequence ID" value="KAF5613672.1"/>
    <property type="molecule type" value="Genomic_DNA"/>
</dbReference>
<dbReference type="RefSeq" id="XP_037199124.1">
    <property type="nucleotide sequence ID" value="XM_037347039.1"/>
</dbReference>
<evidence type="ECO:0000313" key="1">
    <source>
        <dbReference type="EMBL" id="KAF5613672.1"/>
    </source>
</evidence>
<sequence>MSSSAQDQDQGQQQPPPELCTFKVTSALNGETAAYLEAPDVSWLVPLKVGDFGIIYTGGNNSLDDGGLIDYPIVQLLRETDKGIETGYGTALLEGHAGLCQVPRENIQLGAFLTGPDRVSLMQDVLYPPRLQFTSTFKNFDCFVHCIRNLDFSDARNTWIRTKAPPTIGSPAIWSFRTQRHLRYEMTRGQSRRDPRVQLFYTQWSEDSIISLFEANVPRRSAPPNYTTAVYLIVEITVDPHVEHPHAYIQHPQVCPFDSGGQALRVGIRIEFIDEGGNWHTSYLSASTRLYPILSLYKSLKVEELGNELNHIDLRWLHCMKTLATLLNWRWKPEDNLTQAVWAPYRIRLLSIDFDFHNQRLVLDEPQPVEMQCPRLLA</sequence>
<organism evidence="1 2">
    <name type="scientific">Fusarium tjaetaba</name>
    <dbReference type="NCBI Taxonomy" id="1567544"/>
    <lineage>
        <taxon>Eukaryota</taxon>
        <taxon>Fungi</taxon>
        <taxon>Dikarya</taxon>
        <taxon>Ascomycota</taxon>
        <taxon>Pezizomycotina</taxon>
        <taxon>Sordariomycetes</taxon>
        <taxon>Hypocreomycetidae</taxon>
        <taxon>Hypocreales</taxon>
        <taxon>Nectriaceae</taxon>
        <taxon>Fusarium</taxon>
        <taxon>Fusarium fujikuroi species complex</taxon>
    </lineage>
</organism>
<gene>
    <name evidence="1" type="ORF">FTJAE_13856</name>
</gene>
<dbReference type="AlphaFoldDB" id="A0A8H5QFR7"/>
<reference evidence="1 2" key="1">
    <citation type="submission" date="2020-05" db="EMBL/GenBank/DDBJ databases">
        <title>Identification and distribution of gene clusters putatively required for synthesis of sphingolipid metabolism inhibitors in phylogenetically diverse species of the filamentous fungus Fusarium.</title>
        <authorList>
            <person name="Kim H.-S."/>
            <person name="Busman M."/>
            <person name="Brown D.W."/>
            <person name="Divon H."/>
            <person name="Uhlig S."/>
            <person name="Proctor R.H."/>
        </authorList>
    </citation>
    <scope>NUCLEOTIDE SEQUENCE [LARGE SCALE GENOMIC DNA]</scope>
    <source>
        <strain evidence="1 2">NRRL 66243</strain>
    </source>
</reference>
<protein>
    <submittedName>
        <fullName evidence="1">Uncharacterized protein</fullName>
    </submittedName>
</protein>